<evidence type="ECO:0000313" key="3">
    <source>
        <dbReference type="Proteomes" id="UP001190700"/>
    </source>
</evidence>
<name>A0AAE0GAH8_9CHLO</name>
<feature type="compositionally biased region" description="Basic and acidic residues" evidence="1">
    <location>
        <begin position="221"/>
        <end position="240"/>
    </location>
</feature>
<keyword evidence="3" id="KW-1185">Reference proteome</keyword>
<sequence>MTQLIGNCAFAALQNARGVHSGRMRGALVTWHPRGVHGAAEGRKEVMTGQARGGAAVQILGVAMSGDVAEEMNQAMKESLDLCRPVVQERARAAMLNDRDVMGSEAFTPGKDLVSRAAAAGGSTPRGRIPSISRTFDAPSTSLPSKIEEQEQKVRELMRQEFVEREILLQLKTKYKAPSAPFSGNSEAQNFRKAISFHYPLDSHSLSSDLSSGASAFDTEVPPKENEKVEEREDKGAKEESGEEEEEEESEEQSEMDKQKGMETKTNITENVELSLRKRARTEEESENEASPIDSHGSLLRGIVPAESESSGARARELGGTSSAGQMLACQTAGNTYEAM</sequence>
<feature type="compositionally biased region" description="Polar residues" evidence="1">
    <location>
        <begin position="132"/>
        <end position="144"/>
    </location>
</feature>
<reference evidence="2 3" key="1">
    <citation type="journal article" date="2015" name="Genome Biol. Evol.">
        <title>Comparative Genomics of a Bacterivorous Green Alga Reveals Evolutionary Causalities and Consequences of Phago-Mixotrophic Mode of Nutrition.</title>
        <authorList>
            <person name="Burns J.A."/>
            <person name="Paasch A."/>
            <person name="Narechania A."/>
            <person name="Kim E."/>
        </authorList>
    </citation>
    <scope>NUCLEOTIDE SEQUENCE [LARGE SCALE GENOMIC DNA]</scope>
    <source>
        <strain evidence="2 3">PLY_AMNH</strain>
    </source>
</reference>
<comment type="caution">
    <text evidence="2">The sequence shown here is derived from an EMBL/GenBank/DDBJ whole genome shotgun (WGS) entry which is preliminary data.</text>
</comment>
<dbReference type="AlphaFoldDB" id="A0AAE0GAH8"/>
<dbReference type="Proteomes" id="UP001190700">
    <property type="component" value="Unassembled WGS sequence"/>
</dbReference>
<protein>
    <submittedName>
        <fullName evidence="2">Uncharacterized protein</fullName>
    </submittedName>
</protein>
<evidence type="ECO:0000313" key="2">
    <source>
        <dbReference type="EMBL" id="KAK3274422.1"/>
    </source>
</evidence>
<feature type="compositionally biased region" description="Acidic residues" evidence="1">
    <location>
        <begin position="241"/>
        <end position="254"/>
    </location>
</feature>
<feature type="region of interest" description="Disordered" evidence="1">
    <location>
        <begin position="206"/>
        <end position="328"/>
    </location>
</feature>
<gene>
    <name evidence="2" type="ORF">CYMTET_17392</name>
</gene>
<dbReference type="EMBL" id="LGRX02007743">
    <property type="protein sequence ID" value="KAK3274422.1"/>
    <property type="molecule type" value="Genomic_DNA"/>
</dbReference>
<evidence type="ECO:0000256" key="1">
    <source>
        <dbReference type="SAM" id="MobiDB-lite"/>
    </source>
</evidence>
<organism evidence="2 3">
    <name type="scientific">Cymbomonas tetramitiformis</name>
    <dbReference type="NCBI Taxonomy" id="36881"/>
    <lineage>
        <taxon>Eukaryota</taxon>
        <taxon>Viridiplantae</taxon>
        <taxon>Chlorophyta</taxon>
        <taxon>Pyramimonadophyceae</taxon>
        <taxon>Pyramimonadales</taxon>
        <taxon>Pyramimonadaceae</taxon>
        <taxon>Cymbomonas</taxon>
    </lineage>
</organism>
<feature type="region of interest" description="Disordered" evidence="1">
    <location>
        <begin position="119"/>
        <end position="149"/>
    </location>
</feature>
<proteinExistence type="predicted"/>
<accession>A0AAE0GAH8</accession>